<protein>
    <submittedName>
        <fullName evidence="3">Two-component system regulatory protein YycI</fullName>
    </submittedName>
</protein>
<dbReference type="Pfam" id="PF09648">
    <property type="entry name" value="YycI"/>
    <property type="match status" value="1"/>
</dbReference>
<sequence>MQWKQIKMLFILCFLVLNVYLLFMFFNKQEESDFGYENPDEVTLEQELESEDITISTDLSQKEINESYITAGKKTFTDKELDYFSPLENQNVEILNQTFIISRFKEPVSVPDDAKKNTISQLVKSKILLPDNYTFGSWNKSMNTLVFFQKKKDHPIYYNQSGIIIVYLNDDNEMMFYTQTMLGKAAPSTNKKKTLIKQMDAIKVLYEGNKIWPGDDITDVKLGFHTRFPLPNGKQVFAPTWIVSVNEDKHFSVNALENLVVQNDETSFLVDAVAASIEKVKNLPDDNDMKKYVLKHMNERVNRQ</sequence>
<keyword evidence="1" id="KW-0812">Transmembrane</keyword>
<feature type="transmembrane region" description="Helical" evidence="1">
    <location>
        <begin position="6"/>
        <end position="26"/>
    </location>
</feature>
<comment type="caution">
    <text evidence="3">The sequence shown here is derived from an EMBL/GenBank/DDBJ whole genome shotgun (WGS) entry which is preliminary data.</text>
</comment>
<dbReference type="EMBL" id="BAAADM010000032">
    <property type="protein sequence ID" value="GAA0437196.1"/>
    <property type="molecule type" value="Genomic_DNA"/>
</dbReference>
<evidence type="ECO:0000256" key="1">
    <source>
        <dbReference type="SAM" id="Phobius"/>
    </source>
</evidence>
<keyword evidence="1" id="KW-1133">Transmembrane helix</keyword>
<feature type="domain" description="Regulatory protein YycH-like" evidence="2">
    <location>
        <begin position="42"/>
        <end position="255"/>
    </location>
</feature>
<keyword evidence="4" id="KW-1185">Reference proteome</keyword>
<evidence type="ECO:0000259" key="2">
    <source>
        <dbReference type="Pfam" id="PF09648"/>
    </source>
</evidence>
<accession>A0ABN0Z7K7</accession>
<evidence type="ECO:0000313" key="3">
    <source>
        <dbReference type="EMBL" id="GAA0437196.1"/>
    </source>
</evidence>
<reference evidence="3 4" key="1">
    <citation type="journal article" date="2019" name="Int. J. Syst. Evol. Microbiol.">
        <title>The Global Catalogue of Microorganisms (GCM) 10K type strain sequencing project: providing services to taxonomists for standard genome sequencing and annotation.</title>
        <authorList>
            <consortium name="The Broad Institute Genomics Platform"/>
            <consortium name="The Broad Institute Genome Sequencing Center for Infectious Disease"/>
            <person name="Wu L."/>
            <person name="Ma J."/>
        </authorList>
    </citation>
    <scope>NUCLEOTIDE SEQUENCE [LARGE SCALE GENOMIC DNA]</scope>
    <source>
        <strain evidence="3 4">JCM 12149</strain>
    </source>
</reference>
<dbReference type="Proteomes" id="UP001501459">
    <property type="component" value="Unassembled WGS sequence"/>
</dbReference>
<dbReference type="Gene3D" id="2.40.128.690">
    <property type="entry name" value="YycH protein, domain 3-like"/>
    <property type="match status" value="1"/>
</dbReference>
<gene>
    <name evidence="3" type="ORF">GCM10008983_12440</name>
</gene>
<organism evidence="3 4">
    <name type="scientific">Lentibacillus halophilus</name>
    <dbReference type="NCBI Taxonomy" id="295065"/>
    <lineage>
        <taxon>Bacteria</taxon>
        <taxon>Bacillati</taxon>
        <taxon>Bacillota</taxon>
        <taxon>Bacilli</taxon>
        <taxon>Bacillales</taxon>
        <taxon>Bacillaceae</taxon>
        <taxon>Lentibacillus</taxon>
    </lineage>
</organism>
<keyword evidence="1" id="KW-0472">Membrane</keyword>
<proteinExistence type="predicted"/>
<dbReference type="InterPro" id="IPR018604">
    <property type="entry name" value="YycI-like"/>
</dbReference>
<evidence type="ECO:0000313" key="4">
    <source>
        <dbReference type="Proteomes" id="UP001501459"/>
    </source>
</evidence>
<dbReference type="RefSeq" id="WP_343751839.1">
    <property type="nucleotide sequence ID" value="NZ_BAAADM010000032.1"/>
</dbReference>
<name>A0ABN0Z7K7_9BACI</name>